<dbReference type="EMBL" id="QGKV02000297">
    <property type="protein sequence ID" value="KAF3605021.1"/>
    <property type="molecule type" value="Genomic_DNA"/>
</dbReference>
<sequence>MKHCYRVQSCIPILIVSTWMNPNNLANEQVIENFTNLVPLSFTNFDVSDAFVLIIYMGLSDTEQGRTSGDAEAESPPSRVKTIYSAVATRALGKLRASLIDLYECLRKWRTFKLTRYVDYRTRTLTLLILLQQTSLA</sequence>
<reference evidence="1 2" key="1">
    <citation type="journal article" date="2020" name="BMC Genomics">
        <title>Intraspecific diversification of the crop wild relative Brassica cretica Lam. using demographic model selection.</title>
        <authorList>
            <person name="Kioukis A."/>
            <person name="Michalopoulou V.A."/>
            <person name="Briers L."/>
            <person name="Pirintsos S."/>
            <person name="Studholme D.J."/>
            <person name="Pavlidis P."/>
            <person name="Sarris P.F."/>
        </authorList>
    </citation>
    <scope>NUCLEOTIDE SEQUENCE [LARGE SCALE GENOMIC DNA]</scope>
    <source>
        <strain evidence="2">cv. PFS-1207/04</strain>
    </source>
</reference>
<evidence type="ECO:0000313" key="1">
    <source>
        <dbReference type="EMBL" id="KAF3605021.1"/>
    </source>
</evidence>
<name>A0ABQ7ENN9_BRACR</name>
<comment type="caution">
    <text evidence="1">The sequence shown here is derived from an EMBL/GenBank/DDBJ whole genome shotgun (WGS) entry which is preliminary data.</text>
</comment>
<accession>A0ABQ7ENN9</accession>
<keyword evidence="2" id="KW-1185">Reference proteome</keyword>
<gene>
    <name evidence="1" type="ORF">DY000_02044613</name>
</gene>
<proteinExistence type="predicted"/>
<organism evidence="1 2">
    <name type="scientific">Brassica cretica</name>
    <name type="common">Mustard</name>
    <dbReference type="NCBI Taxonomy" id="69181"/>
    <lineage>
        <taxon>Eukaryota</taxon>
        <taxon>Viridiplantae</taxon>
        <taxon>Streptophyta</taxon>
        <taxon>Embryophyta</taxon>
        <taxon>Tracheophyta</taxon>
        <taxon>Spermatophyta</taxon>
        <taxon>Magnoliopsida</taxon>
        <taxon>eudicotyledons</taxon>
        <taxon>Gunneridae</taxon>
        <taxon>Pentapetalae</taxon>
        <taxon>rosids</taxon>
        <taxon>malvids</taxon>
        <taxon>Brassicales</taxon>
        <taxon>Brassicaceae</taxon>
        <taxon>Brassiceae</taxon>
        <taxon>Brassica</taxon>
    </lineage>
</organism>
<dbReference type="Proteomes" id="UP000266723">
    <property type="component" value="Unassembled WGS sequence"/>
</dbReference>
<protein>
    <submittedName>
        <fullName evidence="1">Uncharacterized protein</fullName>
    </submittedName>
</protein>
<evidence type="ECO:0000313" key="2">
    <source>
        <dbReference type="Proteomes" id="UP000266723"/>
    </source>
</evidence>